<gene>
    <name evidence="1" type="ORF">ACEZ3G_14085</name>
</gene>
<keyword evidence="2" id="KW-1185">Reference proteome</keyword>
<dbReference type="Proteomes" id="UP001595191">
    <property type="component" value="Unassembled WGS sequence"/>
</dbReference>
<dbReference type="EMBL" id="JBHFPV010000004">
    <property type="protein sequence ID" value="MFH6604614.1"/>
    <property type="molecule type" value="Genomic_DNA"/>
</dbReference>
<name>A0ACC7LMV4_9FLAO</name>
<evidence type="ECO:0000313" key="1">
    <source>
        <dbReference type="EMBL" id="MFH6604614.1"/>
    </source>
</evidence>
<accession>A0ACC7LMV4</accession>
<organism evidence="1 2">
    <name type="scientific">Meishania litoralis</name>
    <dbReference type="NCBI Taxonomy" id="3434685"/>
    <lineage>
        <taxon>Bacteria</taxon>
        <taxon>Pseudomonadati</taxon>
        <taxon>Bacteroidota</taxon>
        <taxon>Flavobacteriia</taxon>
        <taxon>Flavobacteriales</taxon>
        <taxon>Flavobacteriaceae</taxon>
        <taxon>Meishania</taxon>
    </lineage>
</organism>
<proteinExistence type="predicted"/>
<sequence length="263" mass="29014">MVKLEFYSLYNRVIASWMVLLIFLLFVGCNTDSAPDCFQTSGDLVRKEISVPDFSKITVFEKVGLVLKQGDEQKVEIETGENLFEDVSALVQDGRLILRNENACNLFREYGITKVYVTAPNITEIRSSTGLAIESDGVLSYPDLELLSESFLEPDAETTDGEFDLQLDSQNVSVVVNGIAYFKLKGAVDNLSLIIAAGDSRIEAQNVTAQNVTLDHRGSNDMSIDPQVSIRGVIRGNGDVISSNRPSTVEVEELFKGKLIFKD</sequence>
<evidence type="ECO:0000313" key="2">
    <source>
        <dbReference type="Proteomes" id="UP001595191"/>
    </source>
</evidence>
<reference evidence="1" key="1">
    <citation type="submission" date="2024-09" db="EMBL/GenBank/DDBJ databases">
        <authorList>
            <person name="Liu J."/>
        </authorList>
    </citation>
    <scope>NUCLEOTIDE SEQUENCE</scope>
    <source>
        <strain evidence="1">NBU2967</strain>
    </source>
</reference>
<comment type="caution">
    <text evidence="1">The sequence shown here is derived from an EMBL/GenBank/DDBJ whole genome shotgun (WGS) entry which is preliminary data.</text>
</comment>
<protein>
    <submittedName>
        <fullName evidence="1">Head GIN domain-containing protein</fullName>
    </submittedName>
</protein>